<organism evidence="8">
    <name type="scientific">mine drainage metagenome</name>
    <dbReference type="NCBI Taxonomy" id="410659"/>
    <lineage>
        <taxon>unclassified sequences</taxon>
        <taxon>metagenomes</taxon>
        <taxon>ecological metagenomes</taxon>
    </lineage>
</organism>
<feature type="region of interest" description="Disordered" evidence="5">
    <location>
        <begin position="1"/>
        <end position="24"/>
    </location>
</feature>
<dbReference type="InterPro" id="IPR056792">
    <property type="entry name" value="PRC_RimM"/>
</dbReference>
<dbReference type="HAMAP" id="MF_00014">
    <property type="entry name" value="Ribosome_mat_RimM"/>
    <property type="match status" value="1"/>
</dbReference>
<feature type="compositionally biased region" description="Basic and acidic residues" evidence="5">
    <location>
        <begin position="13"/>
        <end position="23"/>
    </location>
</feature>
<sequence length="198" mass="22170">MSKPASTDSKPLSADRPEGHTDWPEGLIQVGHVLDAWGTQGWLKIAPESNEPAALLKASHWWMHSPQGRPLQRAQYAVRLARRHTQSVVALLDGTTTRTQAESFRGWTIHARREDFPPARKDEYYWVDLIGCTVLNREGLPLGMVSGLFDSGAQAVLQLHTATGGQQHERLIPFVDAYIVEVDIAARRIVADWLPEYD</sequence>
<dbReference type="InterPro" id="IPR036976">
    <property type="entry name" value="RimM_N_sf"/>
</dbReference>
<comment type="caution">
    <text evidence="8">The sequence shown here is derived from an EMBL/GenBank/DDBJ whole genome shotgun (WGS) entry which is preliminary data.</text>
</comment>
<dbReference type="InterPro" id="IPR011961">
    <property type="entry name" value="RimM"/>
</dbReference>
<dbReference type="SUPFAM" id="SSF50447">
    <property type="entry name" value="Translation proteins"/>
    <property type="match status" value="1"/>
</dbReference>
<dbReference type="Gene3D" id="2.40.30.60">
    <property type="entry name" value="RimM"/>
    <property type="match status" value="1"/>
</dbReference>
<proteinExistence type="inferred from homology"/>
<name>E6PKY9_9ZZZZ</name>
<dbReference type="Pfam" id="PF01782">
    <property type="entry name" value="RimM"/>
    <property type="match status" value="1"/>
</dbReference>
<evidence type="ECO:0000256" key="2">
    <source>
        <dbReference type="ARBA" id="ARBA00022517"/>
    </source>
</evidence>
<evidence type="ECO:0000256" key="3">
    <source>
        <dbReference type="ARBA" id="ARBA00022552"/>
    </source>
</evidence>
<feature type="compositionally biased region" description="Polar residues" evidence="5">
    <location>
        <begin position="1"/>
        <end position="10"/>
    </location>
</feature>
<accession>E6PKY9</accession>
<gene>
    <name evidence="8" type="ORF">CARN2_1854</name>
</gene>
<evidence type="ECO:0000256" key="4">
    <source>
        <dbReference type="ARBA" id="ARBA00023186"/>
    </source>
</evidence>
<dbReference type="GO" id="GO:0006364">
    <property type="term" value="P:rRNA processing"/>
    <property type="evidence" value="ECO:0007669"/>
    <property type="project" value="UniProtKB-KW"/>
</dbReference>
<reference evidence="8" key="1">
    <citation type="submission" date="2009-10" db="EMBL/GenBank/DDBJ databases">
        <title>Diversity of trophic interactions inside an arsenic-rich microbial ecosystem.</title>
        <authorList>
            <person name="Bertin P.N."/>
            <person name="Heinrich-Salmeron A."/>
            <person name="Pelletier E."/>
            <person name="Goulhen-Chollet F."/>
            <person name="Arsene-Ploetze F."/>
            <person name="Gallien S."/>
            <person name="Calteau A."/>
            <person name="Vallenet D."/>
            <person name="Casiot C."/>
            <person name="Chane-Woon-Ming B."/>
            <person name="Giloteaux L."/>
            <person name="Barakat M."/>
            <person name="Bonnefoy V."/>
            <person name="Bruneel O."/>
            <person name="Chandler M."/>
            <person name="Cleiss J."/>
            <person name="Duran R."/>
            <person name="Elbaz-Poulichet F."/>
            <person name="Fonknechten N."/>
            <person name="Lauga B."/>
            <person name="Mornico D."/>
            <person name="Ortet P."/>
            <person name="Schaeffer C."/>
            <person name="Siguier P."/>
            <person name="Alexander Thil Smith A."/>
            <person name="Van Dorsselaer A."/>
            <person name="Weissenbach J."/>
            <person name="Medigue C."/>
            <person name="Le Paslier D."/>
        </authorList>
    </citation>
    <scope>NUCLEOTIDE SEQUENCE</scope>
</reference>
<dbReference type="SUPFAM" id="SSF50346">
    <property type="entry name" value="PRC-barrel domain"/>
    <property type="match status" value="1"/>
</dbReference>
<dbReference type="GO" id="GO:0043022">
    <property type="term" value="F:ribosome binding"/>
    <property type="evidence" value="ECO:0007669"/>
    <property type="project" value="InterPro"/>
</dbReference>
<keyword evidence="2" id="KW-0690">Ribosome biogenesis</keyword>
<dbReference type="GO" id="GO:0005840">
    <property type="term" value="C:ribosome"/>
    <property type="evidence" value="ECO:0007669"/>
    <property type="project" value="InterPro"/>
</dbReference>
<dbReference type="EMBL" id="CABM01000008">
    <property type="protein sequence ID" value="CBH95590.1"/>
    <property type="molecule type" value="Genomic_DNA"/>
</dbReference>
<keyword evidence="4" id="KW-0143">Chaperone</keyword>
<evidence type="ECO:0000259" key="7">
    <source>
        <dbReference type="Pfam" id="PF24986"/>
    </source>
</evidence>
<dbReference type="InterPro" id="IPR009000">
    <property type="entry name" value="Transl_B-barrel_sf"/>
</dbReference>
<evidence type="ECO:0000259" key="6">
    <source>
        <dbReference type="Pfam" id="PF01782"/>
    </source>
</evidence>
<dbReference type="NCBIfam" id="TIGR02273">
    <property type="entry name" value="16S_RimM"/>
    <property type="match status" value="1"/>
</dbReference>
<protein>
    <submittedName>
        <fullName evidence="8">Putative 16S rRNA processing protein RimM</fullName>
    </submittedName>
</protein>
<dbReference type="AlphaFoldDB" id="E6PKY9"/>
<keyword evidence="1" id="KW-0963">Cytoplasm</keyword>
<dbReference type="Pfam" id="PF24986">
    <property type="entry name" value="PRC_RimM"/>
    <property type="match status" value="1"/>
</dbReference>
<feature type="domain" description="Ribosome maturation factor RimM PRC barrel" evidence="7">
    <location>
        <begin position="126"/>
        <end position="193"/>
    </location>
</feature>
<dbReference type="PANTHER" id="PTHR33692">
    <property type="entry name" value="RIBOSOME MATURATION FACTOR RIMM"/>
    <property type="match status" value="1"/>
</dbReference>
<dbReference type="Gene3D" id="2.30.30.240">
    <property type="entry name" value="PRC-barrel domain"/>
    <property type="match status" value="1"/>
</dbReference>
<evidence type="ECO:0000256" key="5">
    <source>
        <dbReference type="SAM" id="MobiDB-lite"/>
    </source>
</evidence>
<feature type="domain" description="RimM N-terminal" evidence="6">
    <location>
        <begin position="29"/>
        <end position="115"/>
    </location>
</feature>
<dbReference type="PANTHER" id="PTHR33692:SF1">
    <property type="entry name" value="RIBOSOME MATURATION FACTOR RIMM"/>
    <property type="match status" value="1"/>
</dbReference>
<keyword evidence="3" id="KW-0698">rRNA processing</keyword>
<evidence type="ECO:0000256" key="1">
    <source>
        <dbReference type="ARBA" id="ARBA00022490"/>
    </source>
</evidence>
<dbReference type="InterPro" id="IPR002676">
    <property type="entry name" value="RimM_N"/>
</dbReference>
<dbReference type="InterPro" id="IPR011033">
    <property type="entry name" value="PRC_barrel-like_sf"/>
</dbReference>
<evidence type="ECO:0000313" key="8">
    <source>
        <dbReference type="EMBL" id="CBH95590.1"/>
    </source>
</evidence>